<gene>
    <name evidence="1" type="ORF">DILT_LOCUS2257</name>
</gene>
<dbReference type="AlphaFoldDB" id="A0A3P6TW35"/>
<accession>A0A3P6TW35</accession>
<organism evidence="1 2">
    <name type="scientific">Dibothriocephalus latus</name>
    <name type="common">Fish tapeworm</name>
    <name type="synonym">Diphyllobothrium latum</name>
    <dbReference type="NCBI Taxonomy" id="60516"/>
    <lineage>
        <taxon>Eukaryota</taxon>
        <taxon>Metazoa</taxon>
        <taxon>Spiralia</taxon>
        <taxon>Lophotrochozoa</taxon>
        <taxon>Platyhelminthes</taxon>
        <taxon>Cestoda</taxon>
        <taxon>Eucestoda</taxon>
        <taxon>Diphyllobothriidea</taxon>
        <taxon>Diphyllobothriidae</taxon>
        <taxon>Dibothriocephalus</taxon>
    </lineage>
</organism>
<protein>
    <submittedName>
        <fullName evidence="1">Uncharacterized protein</fullName>
    </submittedName>
</protein>
<sequence>MGQIEFYSAVLLTGLANKVKVNICLAREGEMNLNVNFRCPLGNYFLQGFARFHEKEAVGSNLVFRENQLWRSQVTEKEVVVKIRKLHVKATGTTKENKLTLLFYCYVSLTGDEPNNVVSTEALIKTDFGEANVSKKWTAQEHYLSLHLFNDGVYIENSTKVIYANVDPVFDFSLLLTKAAKYVYKVAATL</sequence>
<name>A0A3P6TW35_DIBLA</name>
<dbReference type="Proteomes" id="UP000281553">
    <property type="component" value="Unassembled WGS sequence"/>
</dbReference>
<evidence type="ECO:0000313" key="1">
    <source>
        <dbReference type="EMBL" id="VDK70578.1"/>
    </source>
</evidence>
<reference evidence="1 2" key="1">
    <citation type="submission" date="2018-11" db="EMBL/GenBank/DDBJ databases">
        <authorList>
            <consortium name="Pathogen Informatics"/>
        </authorList>
    </citation>
    <scope>NUCLEOTIDE SEQUENCE [LARGE SCALE GENOMIC DNA]</scope>
</reference>
<evidence type="ECO:0000313" key="2">
    <source>
        <dbReference type="Proteomes" id="UP000281553"/>
    </source>
</evidence>
<dbReference type="EMBL" id="UYRU01041861">
    <property type="protein sequence ID" value="VDK70578.1"/>
    <property type="molecule type" value="Genomic_DNA"/>
</dbReference>
<keyword evidence="2" id="KW-1185">Reference proteome</keyword>
<proteinExistence type="predicted"/>